<evidence type="ECO:0000256" key="2">
    <source>
        <dbReference type="SAM" id="MobiDB-lite"/>
    </source>
</evidence>
<keyword evidence="1" id="KW-0175">Coiled coil</keyword>
<reference evidence="3 4" key="1">
    <citation type="submission" date="2022-05" db="EMBL/GenBank/DDBJ databases">
        <authorList>
            <consortium name="Genoscope - CEA"/>
            <person name="William W."/>
        </authorList>
    </citation>
    <scope>NUCLEOTIDE SEQUENCE [LARGE SCALE GENOMIC DNA]</scope>
</reference>
<comment type="caution">
    <text evidence="3">The sequence shown here is derived from an EMBL/GenBank/DDBJ whole genome shotgun (WGS) entry which is preliminary data.</text>
</comment>
<proteinExistence type="predicted"/>
<feature type="compositionally biased region" description="Polar residues" evidence="2">
    <location>
        <begin position="315"/>
        <end position="336"/>
    </location>
</feature>
<evidence type="ECO:0000256" key="1">
    <source>
        <dbReference type="SAM" id="Coils"/>
    </source>
</evidence>
<protein>
    <submittedName>
        <fullName evidence="3">Uncharacterized protein</fullName>
    </submittedName>
</protein>
<dbReference type="Proteomes" id="UP001159405">
    <property type="component" value="Unassembled WGS sequence"/>
</dbReference>
<feature type="compositionally biased region" description="Low complexity" evidence="2">
    <location>
        <begin position="459"/>
        <end position="475"/>
    </location>
</feature>
<dbReference type="EMBL" id="CALNXK010000242">
    <property type="protein sequence ID" value="CAH3178597.1"/>
    <property type="molecule type" value="Genomic_DNA"/>
</dbReference>
<feature type="region of interest" description="Disordered" evidence="2">
    <location>
        <begin position="127"/>
        <end position="147"/>
    </location>
</feature>
<accession>A0ABN8RMM7</accession>
<feature type="region of interest" description="Disordered" evidence="2">
    <location>
        <begin position="431"/>
        <end position="495"/>
    </location>
</feature>
<sequence>MDVKGIPVRYFHCSDPVGRVLFGWHIHWVGRTTFACACVATINEASFKAGAPVLLTVACQSSLGTVNCVPDEISITQLGARDDTVGVFCHRESLRDVLTRFRFFTQSGTKPIKRHCHRASGFLGSSMNSSTTTMASVPKTEESSIVPEGNDAIGKMSEIEDIAQQVTQIRKTLEDQADALNMTRGLLEEAALKSLAELKASEASGERKVRKDIEHMLREGVIRDIDNPDQPNVPHADAVHTLVKYNIESFPNVLAKSFRDAVEVALGETTPSSASSKSNETGDEEIGPSIGTSLVSVRATALRARALNEERGNISPVQEHQSPRLSTLQQTPQAQVSRKRQSPSLQMIHEALSRRLVPGRKRDRDSSQHLPAYTMGLKQREENAIESKIRKVIQDTIHDEIQHWKQLQPPSREEDKEQRVLMDEFRRFLEQRPMQRGNELPAQPPSSSTPTPTPPATLNQAQVQVPPQTQPAQNAHAPVRASGMSLHGTSPEEDTNVTLKDLGIFY</sequence>
<evidence type="ECO:0000313" key="3">
    <source>
        <dbReference type="EMBL" id="CAH3178597.1"/>
    </source>
</evidence>
<name>A0ABN8RMM7_9CNID</name>
<feature type="compositionally biased region" description="Low complexity" evidence="2">
    <location>
        <begin position="127"/>
        <end position="136"/>
    </location>
</feature>
<evidence type="ECO:0000313" key="4">
    <source>
        <dbReference type="Proteomes" id="UP001159405"/>
    </source>
</evidence>
<gene>
    <name evidence="3" type="ORF">PLOB_00020865</name>
</gene>
<feature type="compositionally biased region" description="Polar residues" evidence="2">
    <location>
        <begin position="269"/>
        <end position="279"/>
    </location>
</feature>
<feature type="region of interest" description="Disordered" evidence="2">
    <location>
        <begin position="268"/>
        <end position="292"/>
    </location>
</feature>
<keyword evidence="4" id="KW-1185">Reference proteome</keyword>
<organism evidence="3 4">
    <name type="scientific">Porites lobata</name>
    <dbReference type="NCBI Taxonomy" id="104759"/>
    <lineage>
        <taxon>Eukaryota</taxon>
        <taxon>Metazoa</taxon>
        <taxon>Cnidaria</taxon>
        <taxon>Anthozoa</taxon>
        <taxon>Hexacorallia</taxon>
        <taxon>Scleractinia</taxon>
        <taxon>Fungiina</taxon>
        <taxon>Poritidae</taxon>
        <taxon>Porites</taxon>
    </lineage>
</organism>
<feature type="coiled-coil region" evidence="1">
    <location>
        <begin position="156"/>
        <end position="190"/>
    </location>
</feature>
<feature type="region of interest" description="Disordered" evidence="2">
    <location>
        <begin position="310"/>
        <end position="344"/>
    </location>
</feature>